<dbReference type="InterPro" id="IPR015943">
    <property type="entry name" value="WD40/YVTN_repeat-like_dom_sf"/>
</dbReference>
<dbReference type="InterPro" id="IPR050282">
    <property type="entry name" value="Cycloisomerase_2"/>
</dbReference>
<dbReference type="PANTHER" id="PTHR30344:SF1">
    <property type="entry name" value="6-PHOSPHOGLUCONOLACTONASE"/>
    <property type="match status" value="1"/>
</dbReference>
<dbReference type="Pfam" id="PF10282">
    <property type="entry name" value="Lactonase"/>
    <property type="match status" value="1"/>
</dbReference>
<dbReference type="EMBL" id="JBIGHY010000001">
    <property type="protein sequence ID" value="MFG6412579.1"/>
    <property type="molecule type" value="Genomic_DNA"/>
</dbReference>
<evidence type="ECO:0000256" key="1">
    <source>
        <dbReference type="ARBA" id="ARBA00005564"/>
    </source>
</evidence>
<protein>
    <submittedName>
        <fullName evidence="5">Lactonase family protein</fullName>
    </submittedName>
</protein>
<organism evidence="5 6">
    <name type="scientific">Pelomonas dachongensis</name>
    <dbReference type="NCBI Taxonomy" id="3299029"/>
    <lineage>
        <taxon>Bacteria</taxon>
        <taxon>Pseudomonadati</taxon>
        <taxon>Pseudomonadota</taxon>
        <taxon>Betaproteobacteria</taxon>
        <taxon>Burkholderiales</taxon>
        <taxon>Sphaerotilaceae</taxon>
        <taxon>Roseateles</taxon>
    </lineage>
</organism>
<evidence type="ECO:0000256" key="4">
    <source>
        <dbReference type="SAM" id="SignalP"/>
    </source>
</evidence>
<feature type="signal peptide" evidence="4">
    <location>
        <begin position="1"/>
        <end position="25"/>
    </location>
</feature>
<keyword evidence="2" id="KW-0313">Glucose metabolism</keyword>
<dbReference type="InterPro" id="IPR019405">
    <property type="entry name" value="Lactonase_7-beta_prop"/>
</dbReference>
<gene>
    <name evidence="5" type="ORF">ACG02S_01565</name>
</gene>
<dbReference type="SUPFAM" id="SSF51004">
    <property type="entry name" value="C-terminal (heme d1) domain of cytochrome cd1-nitrite reductase"/>
    <property type="match status" value="1"/>
</dbReference>
<evidence type="ECO:0000256" key="2">
    <source>
        <dbReference type="ARBA" id="ARBA00022526"/>
    </source>
</evidence>
<evidence type="ECO:0000313" key="5">
    <source>
        <dbReference type="EMBL" id="MFG6412579.1"/>
    </source>
</evidence>
<dbReference type="InterPro" id="IPR011048">
    <property type="entry name" value="Haem_d1_sf"/>
</dbReference>
<dbReference type="Proteomes" id="UP001606300">
    <property type="component" value="Unassembled WGS sequence"/>
</dbReference>
<feature type="chain" id="PRO_5046048498" evidence="4">
    <location>
        <begin position="26"/>
        <end position="381"/>
    </location>
</feature>
<keyword evidence="6" id="KW-1185">Reference proteome</keyword>
<reference evidence="5 6" key="1">
    <citation type="submission" date="2024-09" db="EMBL/GenBank/DDBJ databases">
        <title>Novel species of the genus Pelomonas and Roseateles isolated from streams.</title>
        <authorList>
            <person name="Lu H."/>
        </authorList>
    </citation>
    <scope>NUCLEOTIDE SEQUENCE [LARGE SCALE GENOMIC DNA]</scope>
    <source>
        <strain evidence="5 6">DC23W</strain>
    </source>
</reference>
<evidence type="ECO:0000313" key="6">
    <source>
        <dbReference type="Proteomes" id="UP001606300"/>
    </source>
</evidence>
<feature type="region of interest" description="Disordered" evidence="3">
    <location>
        <begin position="153"/>
        <end position="179"/>
    </location>
</feature>
<keyword evidence="2" id="KW-0119">Carbohydrate metabolism</keyword>
<sequence>MKQTSAMERLALALMTALLPLATTAETLVYIGTDTGGTSQGIYVSTLDEASGALSTPRLAAAIGNPGFLAMHPSRPVVYSVAASRAADGRWQEEVVAFAVQQDGSLIRINAQPAGGSGPCHIAVDASGRVLLLANYGGGNVVSYPLRDDGSLGPAASTFQHEGAGANPQRQEKPHPHAIYPGPTQARAYVPDLGIDQVVIYRLDAASGRLALHTPAHAATEPGGGPRHLAFHPNGRFAYVALELTSRVQAYRVDAATGALQAFEAHSSLPEGASATGNTTAEILVHDNGRVLYVSNRGHDSIAVFAIDPQTGSLRFVETTATGGRTPRSFGLVPGGRFLMAANQNGGNVTVFSIDAQRGTLSRVGTGAQVDRPKHVRFLHR</sequence>
<dbReference type="RefSeq" id="WP_394468684.1">
    <property type="nucleotide sequence ID" value="NZ_JBIGHY010000001.1"/>
</dbReference>
<keyword evidence="4" id="KW-0732">Signal</keyword>
<evidence type="ECO:0000256" key="3">
    <source>
        <dbReference type="SAM" id="MobiDB-lite"/>
    </source>
</evidence>
<dbReference type="PANTHER" id="PTHR30344">
    <property type="entry name" value="6-PHOSPHOGLUCONOLACTONASE-RELATED"/>
    <property type="match status" value="1"/>
</dbReference>
<comment type="similarity">
    <text evidence="1">Belongs to the cycloisomerase 2 family.</text>
</comment>
<dbReference type="Gene3D" id="2.130.10.10">
    <property type="entry name" value="YVTN repeat-like/Quinoprotein amine dehydrogenase"/>
    <property type="match status" value="1"/>
</dbReference>
<proteinExistence type="inferred from homology"/>
<comment type="caution">
    <text evidence="5">The sequence shown here is derived from an EMBL/GenBank/DDBJ whole genome shotgun (WGS) entry which is preliminary data.</text>
</comment>
<name>A0ABW7EGT3_9BURK</name>
<accession>A0ABW7EGT3</accession>